<dbReference type="Gene3D" id="1.10.287.470">
    <property type="entry name" value="Helix hairpin bin"/>
    <property type="match status" value="1"/>
</dbReference>
<dbReference type="InterPro" id="IPR058634">
    <property type="entry name" value="AaeA-lik-b-barrel"/>
</dbReference>
<dbReference type="STRING" id="198092.SAMN02745194_04207"/>
<keyword evidence="7" id="KW-1185">Reference proteome</keyword>
<dbReference type="Proteomes" id="UP000184387">
    <property type="component" value="Unassembled WGS sequence"/>
</dbReference>
<dbReference type="AlphaFoldDB" id="A0A1M6PUF1"/>
<proteinExistence type="predicted"/>
<organism evidence="6 7">
    <name type="scientific">Muricoccus roseus</name>
    <dbReference type="NCBI Taxonomy" id="198092"/>
    <lineage>
        <taxon>Bacteria</taxon>
        <taxon>Pseudomonadati</taxon>
        <taxon>Pseudomonadota</taxon>
        <taxon>Alphaproteobacteria</taxon>
        <taxon>Acetobacterales</taxon>
        <taxon>Roseomonadaceae</taxon>
        <taxon>Muricoccus</taxon>
    </lineage>
</organism>
<feature type="domain" description="Multidrug resistance protein MdtA-like barrel-sandwich hybrid" evidence="4">
    <location>
        <begin position="66"/>
        <end position="250"/>
    </location>
</feature>
<evidence type="ECO:0000256" key="1">
    <source>
        <dbReference type="SAM" id="Coils"/>
    </source>
</evidence>
<keyword evidence="3" id="KW-1133">Transmembrane helix</keyword>
<keyword evidence="1" id="KW-0175">Coiled coil</keyword>
<gene>
    <name evidence="6" type="ORF">SAMN02745194_04207</name>
</gene>
<dbReference type="Pfam" id="PF25963">
    <property type="entry name" value="Beta-barrel_AAEA"/>
    <property type="match status" value="1"/>
</dbReference>
<name>A0A1M6PUF1_9PROT</name>
<protein>
    <submittedName>
        <fullName evidence="6">Barrel-sandwich domain of CusB or HlyD membrane-fusion</fullName>
    </submittedName>
</protein>
<sequence>MAEQGVEQPAPARIEETRSFPGPAGRSAARSAAIGVFALLALLVVWYAASDRWTPYSGTGAVAGYVAQVAPRVSGPVTEVLVEDNSRVEAGAPLFRLDPTLFELAVRQAEAELAQTLQSTSAGTAGIAAAEAGVAQAQANLQNVRATASRTLQLVERGVYARARGDDAQGALRTAEAQLRAAEAQRDQAARQLGSASADNPQVVAATARLQRARTDLINTTVTAATDGVVTNLALTTGQYATAGQPALTMIDSRGGWIVADFRENQLRNIDPGDPVEIAFDVAPGRIYVGRVGSIAWGIDAGRRSAGGLAQPDTSTRWFEPARRIPVRIELPPSEEPPPKVRIGAKVSVVVDAAGENSGVLWLIARGLMRGSTALSYLY</sequence>
<feature type="transmembrane region" description="Helical" evidence="3">
    <location>
        <begin position="28"/>
        <end position="49"/>
    </location>
</feature>
<feature type="domain" description="p-hydroxybenzoic acid efflux pump subunit AaeA-like beta-barrel" evidence="5">
    <location>
        <begin position="258"/>
        <end position="350"/>
    </location>
</feature>
<dbReference type="Gene3D" id="2.40.50.100">
    <property type="match status" value="1"/>
</dbReference>
<dbReference type="InterPro" id="IPR058625">
    <property type="entry name" value="MdtA-like_BSH"/>
</dbReference>
<feature type="coiled-coil region" evidence="1">
    <location>
        <begin position="127"/>
        <end position="199"/>
    </location>
</feature>
<reference evidence="6 7" key="1">
    <citation type="submission" date="2016-11" db="EMBL/GenBank/DDBJ databases">
        <authorList>
            <person name="Jaros S."/>
            <person name="Januszkiewicz K."/>
            <person name="Wedrychowicz H."/>
        </authorList>
    </citation>
    <scope>NUCLEOTIDE SEQUENCE [LARGE SCALE GENOMIC DNA]</scope>
    <source>
        <strain evidence="6 7">DSM 14916</strain>
    </source>
</reference>
<keyword evidence="3" id="KW-0472">Membrane</keyword>
<dbReference type="OrthoDB" id="9811754at2"/>
<keyword evidence="3" id="KW-0812">Transmembrane</keyword>
<dbReference type="EMBL" id="FQZF01000032">
    <property type="protein sequence ID" value="SHK11537.1"/>
    <property type="molecule type" value="Genomic_DNA"/>
</dbReference>
<dbReference type="Gene3D" id="2.40.30.170">
    <property type="match status" value="1"/>
</dbReference>
<dbReference type="Pfam" id="PF25917">
    <property type="entry name" value="BSH_RND"/>
    <property type="match status" value="1"/>
</dbReference>
<feature type="region of interest" description="Disordered" evidence="2">
    <location>
        <begin position="1"/>
        <end position="22"/>
    </location>
</feature>
<dbReference type="PANTHER" id="PTHR30367">
    <property type="entry name" value="P-HYDROXYBENZOIC ACID EFFLUX PUMP SUBUNIT AAEA-RELATED"/>
    <property type="match status" value="1"/>
</dbReference>
<evidence type="ECO:0000313" key="7">
    <source>
        <dbReference type="Proteomes" id="UP000184387"/>
    </source>
</evidence>
<evidence type="ECO:0000259" key="4">
    <source>
        <dbReference type="Pfam" id="PF25917"/>
    </source>
</evidence>
<dbReference type="PANTHER" id="PTHR30367:SF1">
    <property type="entry name" value="MULTIDRUG RESISTANCE PROTEIN MDTN"/>
    <property type="match status" value="1"/>
</dbReference>
<dbReference type="SUPFAM" id="SSF111369">
    <property type="entry name" value="HlyD-like secretion proteins"/>
    <property type="match status" value="1"/>
</dbReference>
<accession>A0A1M6PUF1</accession>
<evidence type="ECO:0000313" key="6">
    <source>
        <dbReference type="EMBL" id="SHK11537.1"/>
    </source>
</evidence>
<dbReference type="InterPro" id="IPR050393">
    <property type="entry name" value="MFP_Efflux_Pump"/>
</dbReference>
<evidence type="ECO:0000256" key="3">
    <source>
        <dbReference type="SAM" id="Phobius"/>
    </source>
</evidence>
<evidence type="ECO:0000259" key="5">
    <source>
        <dbReference type="Pfam" id="PF25963"/>
    </source>
</evidence>
<evidence type="ECO:0000256" key="2">
    <source>
        <dbReference type="SAM" id="MobiDB-lite"/>
    </source>
</evidence>